<organism evidence="2 3">
    <name type="scientific">Cohnella candidum</name>
    <dbReference type="NCBI Taxonomy" id="2674991"/>
    <lineage>
        <taxon>Bacteria</taxon>
        <taxon>Bacillati</taxon>
        <taxon>Bacillota</taxon>
        <taxon>Bacilli</taxon>
        <taxon>Bacillales</taxon>
        <taxon>Paenibacillaceae</taxon>
        <taxon>Cohnella</taxon>
    </lineage>
</organism>
<keyword evidence="1" id="KW-0472">Membrane</keyword>
<feature type="transmembrane region" description="Helical" evidence="1">
    <location>
        <begin position="208"/>
        <end position="229"/>
    </location>
</feature>
<protein>
    <submittedName>
        <fullName evidence="2">Uncharacterized protein</fullName>
    </submittedName>
</protein>
<keyword evidence="1" id="KW-0812">Transmembrane</keyword>
<evidence type="ECO:0000256" key="1">
    <source>
        <dbReference type="SAM" id="Phobius"/>
    </source>
</evidence>
<sequence>MNGQPSERRSRAYLSALGTTQLHLRNPWIIAFFSFSFPGFGYLMLERYLVAFIFIGWEVFINTKSNINAGILYTLLGDFERAKQLLDERWLILYVSIYLYNIWDSYRLTVDLNKQYLLADREDTPLRAFKFASTDINFLDKKNPVLALVWSVLAPGVGHLYVHKVITGFFIFGATISLIVMSNIPLAIQYTATGHFELAKKVLNMQWTLYLPSMFAFIYYDAYISAVELNKLFEKEQSKYLRQRYQDPAFPMPLPDGESPCT</sequence>
<evidence type="ECO:0000313" key="3">
    <source>
        <dbReference type="Proteomes" id="UP000269097"/>
    </source>
</evidence>
<keyword evidence="3" id="KW-1185">Reference proteome</keyword>
<feature type="transmembrane region" description="Helical" evidence="1">
    <location>
        <begin position="90"/>
        <end position="108"/>
    </location>
</feature>
<dbReference type="KEGG" id="coh:EAV92_16915"/>
<dbReference type="Proteomes" id="UP000269097">
    <property type="component" value="Chromosome"/>
</dbReference>
<proteinExistence type="predicted"/>
<accession>A0A3G3K0Q0</accession>
<gene>
    <name evidence="2" type="ORF">EAV92_16915</name>
</gene>
<dbReference type="RefSeq" id="WP_123042176.1">
    <property type="nucleotide sequence ID" value="NZ_CP033433.1"/>
</dbReference>
<reference evidence="2 3" key="1">
    <citation type="submission" date="2018-10" db="EMBL/GenBank/DDBJ databases">
        <title>Genome Sequence of Cohnella sp.</title>
        <authorList>
            <person name="Srinivasan S."/>
            <person name="Kim M.K."/>
        </authorList>
    </citation>
    <scope>NUCLEOTIDE SEQUENCE [LARGE SCALE GENOMIC DNA]</scope>
    <source>
        <strain evidence="2 3">18JY8-7</strain>
    </source>
</reference>
<name>A0A3G3K0Q0_9BACL</name>
<feature type="transmembrane region" description="Helical" evidence="1">
    <location>
        <begin position="145"/>
        <end position="162"/>
    </location>
</feature>
<feature type="transmembrane region" description="Helical" evidence="1">
    <location>
        <begin position="169"/>
        <end position="188"/>
    </location>
</feature>
<evidence type="ECO:0000313" key="2">
    <source>
        <dbReference type="EMBL" id="AYQ74094.1"/>
    </source>
</evidence>
<feature type="transmembrane region" description="Helical" evidence="1">
    <location>
        <begin position="28"/>
        <end position="45"/>
    </location>
</feature>
<dbReference type="AlphaFoldDB" id="A0A3G3K0Q0"/>
<dbReference type="EMBL" id="CP033433">
    <property type="protein sequence ID" value="AYQ74094.1"/>
    <property type="molecule type" value="Genomic_DNA"/>
</dbReference>
<keyword evidence="1" id="KW-1133">Transmembrane helix</keyword>